<dbReference type="AlphaFoldDB" id="X0SY26"/>
<dbReference type="GO" id="GO:0016020">
    <property type="term" value="C:membrane"/>
    <property type="evidence" value="ECO:0007669"/>
    <property type="project" value="UniProtKB-SubCell"/>
</dbReference>
<dbReference type="InterPro" id="IPR001757">
    <property type="entry name" value="P_typ_ATPase"/>
</dbReference>
<dbReference type="PRINTS" id="PR00119">
    <property type="entry name" value="CATATPASE"/>
</dbReference>
<keyword evidence="3 11" id="KW-0812">Transmembrane</keyword>
<feature type="transmembrane region" description="Helical" evidence="11">
    <location>
        <begin position="267"/>
        <end position="289"/>
    </location>
</feature>
<evidence type="ECO:0000256" key="10">
    <source>
        <dbReference type="ARBA" id="ARBA00023136"/>
    </source>
</evidence>
<dbReference type="SUPFAM" id="SSF56784">
    <property type="entry name" value="HAD-like"/>
    <property type="match status" value="1"/>
</dbReference>
<evidence type="ECO:0000256" key="5">
    <source>
        <dbReference type="ARBA" id="ARBA00022737"/>
    </source>
</evidence>
<feature type="non-terminal residue" evidence="12">
    <location>
        <position position="1"/>
    </location>
</feature>
<evidence type="ECO:0000256" key="2">
    <source>
        <dbReference type="ARBA" id="ARBA00022448"/>
    </source>
</evidence>
<protein>
    <recommendedName>
        <fullName evidence="13">HAD family hydrolase</fullName>
    </recommendedName>
</protein>
<dbReference type="Gene3D" id="3.40.1110.10">
    <property type="entry name" value="Calcium-transporting ATPase, cytoplasmic domain N"/>
    <property type="match status" value="1"/>
</dbReference>
<reference evidence="12" key="1">
    <citation type="journal article" date="2014" name="Front. Microbiol.">
        <title>High frequency of phylogenetically diverse reductive dehalogenase-homologous genes in deep subseafloor sedimentary metagenomes.</title>
        <authorList>
            <person name="Kawai M."/>
            <person name="Futagami T."/>
            <person name="Toyoda A."/>
            <person name="Takaki Y."/>
            <person name="Nishi S."/>
            <person name="Hori S."/>
            <person name="Arai W."/>
            <person name="Tsubouchi T."/>
            <person name="Morono Y."/>
            <person name="Uchiyama I."/>
            <person name="Ito T."/>
            <person name="Fujiyama A."/>
            <person name="Inagaki F."/>
            <person name="Takami H."/>
        </authorList>
    </citation>
    <scope>NUCLEOTIDE SEQUENCE</scope>
    <source>
        <strain evidence="12">Expedition CK06-06</strain>
    </source>
</reference>
<dbReference type="GO" id="GO:0005507">
    <property type="term" value="F:copper ion binding"/>
    <property type="evidence" value="ECO:0007669"/>
    <property type="project" value="TreeGrafter"/>
</dbReference>
<keyword evidence="8" id="KW-0186">Copper</keyword>
<evidence type="ECO:0000256" key="8">
    <source>
        <dbReference type="ARBA" id="ARBA00023008"/>
    </source>
</evidence>
<evidence type="ECO:0000256" key="7">
    <source>
        <dbReference type="ARBA" id="ARBA00022989"/>
    </source>
</evidence>
<keyword evidence="10 11" id="KW-0472">Membrane</keyword>
<evidence type="ECO:0000256" key="3">
    <source>
        <dbReference type="ARBA" id="ARBA00022692"/>
    </source>
</evidence>
<evidence type="ECO:0008006" key="13">
    <source>
        <dbReference type="Google" id="ProtNLM"/>
    </source>
</evidence>
<name>X0SY26_9ZZZZ</name>
<keyword evidence="9" id="KW-0406">Ion transport</keyword>
<comment type="subcellular location">
    <subcellularLocation>
        <location evidence="1">Membrane</location>
    </subcellularLocation>
</comment>
<dbReference type="PANTHER" id="PTHR43520:SF8">
    <property type="entry name" value="P-TYPE CU(+) TRANSPORTER"/>
    <property type="match status" value="1"/>
</dbReference>
<dbReference type="PANTHER" id="PTHR43520">
    <property type="entry name" value="ATP7, ISOFORM B"/>
    <property type="match status" value="1"/>
</dbReference>
<accession>X0SY26</accession>
<gene>
    <name evidence="12" type="ORF">S01H1_17036</name>
</gene>
<dbReference type="Pfam" id="PF00702">
    <property type="entry name" value="Hydrolase"/>
    <property type="match status" value="1"/>
</dbReference>
<evidence type="ECO:0000256" key="9">
    <source>
        <dbReference type="ARBA" id="ARBA00023065"/>
    </source>
</evidence>
<dbReference type="EMBL" id="BARS01008999">
    <property type="protein sequence ID" value="GAF68715.1"/>
    <property type="molecule type" value="Genomic_DNA"/>
</dbReference>
<evidence type="ECO:0000256" key="11">
    <source>
        <dbReference type="SAM" id="Phobius"/>
    </source>
</evidence>
<dbReference type="PRINTS" id="PR00120">
    <property type="entry name" value="HATPASE"/>
</dbReference>
<dbReference type="GO" id="GO:0043682">
    <property type="term" value="F:P-type divalent copper transporter activity"/>
    <property type="evidence" value="ECO:0007669"/>
    <property type="project" value="TreeGrafter"/>
</dbReference>
<keyword evidence="7 11" id="KW-1133">Transmembrane helix</keyword>
<dbReference type="GO" id="GO:0055070">
    <property type="term" value="P:copper ion homeostasis"/>
    <property type="evidence" value="ECO:0007669"/>
    <property type="project" value="TreeGrafter"/>
</dbReference>
<organism evidence="12">
    <name type="scientific">marine sediment metagenome</name>
    <dbReference type="NCBI Taxonomy" id="412755"/>
    <lineage>
        <taxon>unclassified sequences</taxon>
        <taxon>metagenomes</taxon>
        <taxon>ecological metagenomes</taxon>
    </lineage>
</organism>
<keyword evidence="4" id="KW-0479">Metal-binding</keyword>
<dbReference type="NCBIfam" id="TIGR01494">
    <property type="entry name" value="ATPase_P-type"/>
    <property type="match status" value="1"/>
</dbReference>
<evidence type="ECO:0000256" key="1">
    <source>
        <dbReference type="ARBA" id="ARBA00004370"/>
    </source>
</evidence>
<dbReference type="GO" id="GO:0016887">
    <property type="term" value="F:ATP hydrolysis activity"/>
    <property type="evidence" value="ECO:0007669"/>
    <property type="project" value="InterPro"/>
</dbReference>
<dbReference type="GO" id="GO:0005524">
    <property type="term" value="F:ATP binding"/>
    <property type="evidence" value="ECO:0007669"/>
    <property type="project" value="InterPro"/>
</dbReference>
<comment type="caution">
    <text evidence="12">The sequence shown here is derived from an EMBL/GenBank/DDBJ whole genome shotgun (WGS) entry which is preliminary data.</text>
</comment>
<dbReference type="FunFam" id="3.40.50.1000:FF:000031">
    <property type="entry name" value="Probable copper-transporting ATPase HMA5"/>
    <property type="match status" value="1"/>
</dbReference>
<keyword evidence="2" id="KW-0813">Transport</keyword>
<feature type="transmembrane region" description="Helical" evidence="11">
    <location>
        <begin position="227"/>
        <end position="247"/>
    </location>
</feature>
<proteinExistence type="predicted"/>
<dbReference type="InterPro" id="IPR023214">
    <property type="entry name" value="HAD_sf"/>
</dbReference>
<dbReference type="Gene3D" id="3.40.50.1000">
    <property type="entry name" value="HAD superfamily/HAD-like"/>
    <property type="match status" value="1"/>
</dbReference>
<evidence type="ECO:0000313" key="12">
    <source>
        <dbReference type="EMBL" id="GAF68715.1"/>
    </source>
</evidence>
<evidence type="ECO:0000256" key="4">
    <source>
        <dbReference type="ARBA" id="ARBA00022723"/>
    </source>
</evidence>
<evidence type="ECO:0000256" key="6">
    <source>
        <dbReference type="ARBA" id="ARBA00022967"/>
    </source>
</evidence>
<sequence length="301" mass="31687">VSAEHSSEHPLGEAVVKAALEKKLELSPSSDFNAIPGQGVEASVESKKLFLGNLKLMEEQGLSLNGLEPKAAELLEQGKTVMFLGWDSQVAGIIALADTLKQGAKEALQALRKMGIKTAMLTGDNPRTAEAIAREVGIGRVLAEVLPEHKAKEVKKLQEEGKVVAMVGDGINDAPALAQADIGIAIGTGTDVAMETGDITLISGDLMGVVTAISLSKRTMRTIKQNLFWAFAYNTALIPVAAGVLYLVFGNIGVPSGLRFVLGEYGFLNPILAAAAMAASSITVVSNSLRLRRFKPVKLGN</sequence>
<keyword evidence="5" id="KW-0677">Repeat</keyword>
<dbReference type="InterPro" id="IPR036412">
    <property type="entry name" value="HAD-like_sf"/>
</dbReference>
<dbReference type="InterPro" id="IPR023299">
    <property type="entry name" value="ATPase_P-typ_cyto_dom_N"/>
</dbReference>
<keyword evidence="6" id="KW-1278">Translocase</keyword>